<dbReference type="Gene3D" id="1.10.238.10">
    <property type="entry name" value="EF-hand"/>
    <property type="match status" value="1"/>
</dbReference>
<evidence type="ECO:0000256" key="3">
    <source>
        <dbReference type="ARBA" id="ARBA00022837"/>
    </source>
</evidence>
<feature type="domain" description="EF-hand" evidence="5">
    <location>
        <begin position="44"/>
        <end position="79"/>
    </location>
</feature>
<dbReference type="PANTHER" id="PTHR45942">
    <property type="entry name" value="PROTEIN PHOSPATASE 3 REGULATORY SUBUNIT B ALPHA ISOFORM TYPE 1"/>
    <property type="match status" value="1"/>
</dbReference>
<name>A0AAN8DZY2_CHAGU</name>
<sequence>MASPRAMNEEEQKRLSSVFHAYNVDNSGRIETNEFTTICQELHVPSQDADGIFNRLDMDKDGTVTLEEFISGFKEQHQEDEDDDTEADDNKSSGGEEEFSNNPEQVMSRGLYYEAGST</sequence>
<evidence type="ECO:0000256" key="2">
    <source>
        <dbReference type="ARBA" id="ARBA00022737"/>
    </source>
</evidence>
<protein>
    <recommendedName>
        <fullName evidence="5">EF-hand domain-containing protein</fullName>
    </recommendedName>
</protein>
<dbReference type="EMBL" id="JAURVH010001515">
    <property type="protein sequence ID" value="KAK5932426.1"/>
    <property type="molecule type" value="Genomic_DNA"/>
</dbReference>
<dbReference type="Proteomes" id="UP001331515">
    <property type="component" value="Unassembled WGS sequence"/>
</dbReference>
<dbReference type="CDD" id="cd00051">
    <property type="entry name" value="EFh"/>
    <property type="match status" value="1"/>
</dbReference>
<dbReference type="SUPFAM" id="SSF47473">
    <property type="entry name" value="EF-hand"/>
    <property type="match status" value="1"/>
</dbReference>
<dbReference type="PROSITE" id="PS00018">
    <property type="entry name" value="EF_HAND_1"/>
    <property type="match status" value="1"/>
</dbReference>
<proteinExistence type="predicted"/>
<evidence type="ECO:0000313" key="7">
    <source>
        <dbReference type="Proteomes" id="UP001331515"/>
    </source>
</evidence>
<feature type="region of interest" description="Disordered" evidence="4">
    <location>
        <begin position="73"/>
        <end position="118"/>
    </location>
</feature>
<dbReference type="InterPro" id="IPR018247">
    <property type="entry name" value="EF_Hand_1_Ca_BS"/>
</dbReference>
<dbReference type="Pfam" id="PF13499">
    <property type="entry name" value="EF-hand_7"/>
    <property type="match status" value="1"/>
</dbReference>
<gene>
    <name evidence="6" type="ORF">CgunFtcFv8_004128</name>
</gene>
<dbReference type="InterPro" id="IPR002048">
    <property type="entry name" value="EF_hand_dom"/>
</dbReference>
<keyword evidence="7" id="KW-1185">Reference proteome</keyword>
<evidence type="ECO:0000313" key="6">
    <source>
        <dbReference type="EMBL" id="KAK5932426.1"/>
    </source>
</evidence>
<dbReference type="PROSITE" id="PS50222">
    <property type="entry name" value="EF_HAND_2"/>
    <property type="match status" value="1"/>
</dbReference>
<organism evidence="6 7">
    <name type="scientific">Champsocephalus gunnari</name>
    <name type="common">Mackerel icefish</name>
    <dbReference type="NCBI Taxonomy" id="52237"/>
    <lineage>
        <taxon>Eukaryota</taxon>
        <taxon>Metazoa</taxon>
        <taxon>Chordata</taxon>
        <taxon>Craniata</taxon>
        <taxon>Vertebrata</taxon>
        <taxon>Euteleostomi</taxon>
        <taxon>Actinopterygii</taxon>
        <taxon>Neopterygii</taxon>
        <taxon>Teleostei</taxon>
        <taxon>Neoteleostei</taxon>
        <taxon>Acanthomorphata</taxon>
        <taxon>Eupercaria</taxon>
        <taxon>Perciformes</taxon>
        <taxon>Notothenioidei</taxon>
        <taxon>Channichthyidae</taxon>
        <taxon>Champsocephalus</taxon>
    </lineage>
</organism>
<keyword evidence="1" id="KW-0479">Metal-binding</keyword>
<evidence type="ECO:0000259" key="5">
    <source>
        <dbReference type="PROSITE" id="PS50222"/>
    </source>
</evidence>
<evidence type="ECO:0000256" key="1">
    <source>
        <dbReference type="ARBA" id="ARBA00022723"/>
    </source>
</evidence>
<dbReference type="GO" id="GO:0005509">
    <property type="term" value="F:calcium ion binding"/>
    <property type="evidence" value="ECO:0007669"/>
    <property type="project" value="InterPro"/>
</dbReference>
<evidence type="ECO:0000256" key="4">
    <source>
        <dbReference type="SAM" id="MobiDB-lite"/>
    </source>
</evidence>
<comment type="caution">
    <text evidence="6">The sequence shown here is derived from an EMBL/GenBank/DDBJ whole genome shotgun (WGS) entry which is preliminary data.</text>
</comment>
<keyword evidence="2" id="KW-0677">Repeat</keyword>
<keyword evidence="3" id="KW-0106">Calcium</keyword>
<dbReference type="AlphaFoldDB" id="A0AAN8DZY2"/>
<reference evidence="6 7" key="1">
    <citation type="journal article" date="2023" name="Mol. Biol. Evol.">
        <title>Genomics of Secondarily Temperate Adaptation in the Only Non-Antarctic Icefish.</title>
        <authorList>
            <person name="Rivera-Colon A.G."/>
            <person name="Rayamajhi N."/>
            <person name="Minhas B.F."/>
            <person name="Madrigal G."/>
            <person name="Bilyk K.T."/>
            <person name="Yoon V."/>
            <person name="Hune M."/>
            <person name="Gregory S."/>
            <person name="Cheng C.H.C."/>
            <person name="Catchen J.M."/>
        </authorList>
    </citation>
    <scope>NUCLEOTIDE SEQUENCE [LARGE SCALE GENOMIC DNA]</scope>
    <source>
        <tissue evidence="6">White muscle</tissue>
    </source>
</reference>
<dbReference type="InterPro" id="IPR011992">
    <property type="entry name" value="EF-hand-dom_pair"/>
</dbReference>
<dbReference type="SMART" id="SM00054">
    <property type="entry name" value="EFh"/>
    <property type="match status" value="2"/>
</dbReference>
<accession>A0AAN8DZY2</accession>
<feature type="compositionally biased region" description="Acidic residues" evidence="4">
    <location>
        <begin position="78"/>
        <end position="87"/>
    </location>
</feature>